<dbReference type="NCBIfam" id="TIGR00677">
    <property type="entry name" value="fadh2_euk"/>
    <property type="match status" value="1"/>
</dbReference>
<evidence type="ECO:0000256" key="3">
    <source>
        <dbReference type="ARBA" id="ARBA00006743"/>
    </source>
</evidence>
<dbReference type="FunCoup" id="A0A286UKQ3">
    <property type="interactions" value="285"/>
</dbReference>
<dbReference type="PANTHER" id="PTHR45754">
    <property type="entry name" value="METHYLENETETRAHYDROFOLATE REDUCTASE"/>
    <property type="match status" value="1"/>
</dbReference>
<reference evidence="10 11" key="1">
    <citation type="journal article" date="2017" name="Mol. Ecol.">
        <title>Comparative and population genomic landscape of Phellinus noxius: A hypervariable fungus causing root rot in trees.</title>
        <authorList>
            <person name="Chung C.L."/>
            <person name="Lee T.J."/>
            <person name="Akiba M."/>
            <person name="Lee H.H."/>
            <person name="Kuo T.H."/>
            <person name="Liu D."/>
            <person name="Ke H.M."/>
            <person name="Yokoi T."/>
            <person name="Roa M.B."/>
            <person name="Lu M.J."/>
            <person name="Chang Y.Y."/>
            <person name="Ann P.J."/>
            <person name="Tsai J.N."/>
            <person name="Chen C.Y."/>
            <person name="Tzean S.S."/>
            <person name="Ota Y."/>
            <person name="Hattori T."/>
            <person name="Sahashi N."/>
            <person name="Liou R.F."/>
            <person name="Kikuchi T."/>
            <person name="Tsai I.J."/>
        </authorList>
    </citation>
    <scope>NUCLEOTIDE SEQUENCE [LARGE SCALE GENOMIC DNA]</scope>
    <source>
        <strain evidence="10 11">FFPRI411160</strain>
    </source>
</reference>
<proteinExistence type="inferred from homology"/>
<dbReference type="InterPro" id="IPR029041">
    <property type="entry name" value="FAD-linked_oxidoreductase-like"/>
</dbReference>
<dbReference type="STRING" id="2282107.A0A286UKQ3"/>
<keyword evidence="6" id="KW-0521">NADP</keyword>
<accession>A0A286UKQ3</accession>
<evidence type="ECO:0000256" key="4">
    <source>
        <dbReference type="ARBA" id="ARBA00022630"/>
    </source>
</evidence>
<evidence type="ECO:0000259" key="9">
    <source>
        <dbReference type="Pfam" id="PF21895"/>
    </source>
</evidence>
<dbReference type="GO" id="GO:0004489">
    <property type="term" value="F:methylenetetrahydrofolate reductase [NAD(P)H] activity"/>
    <property type="evidence" value="ECO:0007669"/>
    <property type="project" value="InterPro"/>
</dbReference>
<keyword evidence="7" id="KW-0560">Oxidoreductase</keyword>
<comment type="similarity">
    <text evidence="3">Belongs to the methylenetetrahydrofolate reductase family.</text>
</comment>
<comment type="pathway">
    <text evidence="2 8">One-carbon metabolism; tetrahydrofolate interconversion.</text>
</comment>
<dbReference type="Pfam" id="PF02219">
    <property type="entry name" value="MTHFR"/>
    <property type="match status" value="1"/>
</dbReference>
<name>A0A286UKQ3_9AGAM</name>
<dbReference type="InterPro" id="IPR053806">
    <property type="entry name" value="MTHFR_C"/>
</dbReference>
<dbReference type="SUPFAM" id="SSF51730">
    <property type="entry name" value="FAD-linked oxidoreductase"/>
    <property type="match status" value="1"/>
</dbReference>
<dbReference type="UniPathway" id="UPA00193"/>
<dbReference type="AlphaFoldDB" id="A0A286UKQ3"/>
<dbReference type="FunFam" id="3.20.20.220:FF:000002">
    <property type="entry name" value="Methylenetetrahydrofolate reductase"/>
    <property type="match status" value="1"/>
</dbReference>
<comment type="cofactor">
    <cofactor evidence="1">
        <name>FAD</name>
        <dbReference type="ChEBI" id="CHEBI:57692"/>
    </cofactor>
</comment>
<evidence type="ECO:0000256" key="5">
    <source>
        <dbReference type="ARBA" id="ARBA00022827"/>
    </source>
</evidence>
<protein>
    <submittedName>
        <fullName evidence="10">Methylenetetrahydrofolate reduct</fullName>
    </submittedName>
</protein>
<feature type="domain" description="MTHFR SAM-binding regulatory" evidence="9">
    <location>
        <begin position="304"/>
        <end position="578"/>
    </location>
</feature>
<dbReference type="Gene3D" id="3.20.20.220">
    <property type="match status" value="1"/>
</dbReference>
<dbReference type="Proteomes" id="UP000217199">
    <property type="component" value="Unassembled WGS sequence"/>
</dbReference>
<keyword evidence="4" id="KW-0285">Flavoprotein</keyword>
<dbReference type="GO" id="GO:0071949">
    <property type="term" value="F:FAD binding"/>
    <property type="evidence" value="ECO:0007669"/>
    <property type="project" value="TreeGrafter"/>
</dbReference>
<organism evidence="10 11">
    <name type="scientific">Pyrrhoderma noxium</name>
    <dbReference type="NCBI Taxonomy" id="2282107"/>
    <lineage>
        <taxon>Eukaryota</taxon>
        <taxon>Fungi</taxon>
        <taxon>Dikarya</taxon>
        <taxon>Basidiomycota</taxon>
        <taxon>Agaricomycotina</taxon>
        <taxon>Agaricomycetes</taxon>
        <taxon>Hymenochaetales</taxon>
        <taxon>Hymenochaetaceae</taxon>
        <taxon>Pyrrhoderma</taxon>
    </lineage>
</organism>
<dbReference type="InterPro" id="IPR004621">
    <property type="entry name" value="Fadh2_euk"/>
</dbReference>
<dbReference type="GO" id="GO:0005829">
    <property type="term" value="C:cytosol"/>
    <property type="evidence" value="ECO:0007669"/>
    <property type="project" value="TreeGrafter"/>
</dbReference>
<dbReference type="InterPro" id="IPR003171">
    <property type="entry name" value="Mehydrof_redctse-like"/>
</dbReference>
<sequence>MRISDKIAQADKEDRVWWSFEYFPPRTAQGLQNLLDRIERMRALGPEFIDITWNAGGRTSDLTSEMVKTCQGLIGIETCMHLTCTNMPKEKVDIALREAKQHGCRNILALRGDPPMGKDTWEATEGGFVHGIDLIKHIHKHYDDYFDIAVAGFPQHMLLPPEEIEFEMKCLKEKIDAGVSFIFTQMFYDVDIFISWVHAVRAAGITIPIIPGIAPVQTWNGFMRATSLAKTIIPKHFMEALEPHKNDDEQVRAIGVKLVADMCRKILAEDLGIRGLHFYTMNLEKATKMLLEELNLVPRVETIKPLPWRQSLTPTRRQETIRPIFWANRTKSYIARTENWDEYPNGRFGDSRSPAFGELDGYGVWLKQTKEEALKIWGSPTTFAEIAELFSRFCQSDLSSLPWSDESPSAETGVISEQLAKMNKFGFLTINSQPAVNGASSDDKIHGWGPGNGYVYQKAYLEFFVLPELLETLLPYIERDSQLTYYVINKRGDLRTNTKSDGPNAVTWGVFPGKEIIQPTIVEAVSFMAWKDEAYELGRQWARLYEPESPTHKLITEFMESAYLVNVVHNDFKDPEAIFKPFFLAGEAYNARKNKDSGVVANGIH</sequence>
<comment type="caution">
    <text evidence="10">The sequence shown here is derived from an EMBL/GenBank/DDBJ whole genome shotgun (WGS) entry which is preliminary data.</text>
</comment>
<dbReference type="GO" id="GO:0009086">
    <property type="term" value="P:methionine biosynthetic process"/>
    <property type="evidence" value="ECO:0007669"/>
    <property type="project" value="TreeGrafter"/>
</dbReference>
<dbReference type="Pfam" id="PF21895">
    <property type="entry name" value="MTHFR_C"/>
    <property type="match status" value="1"/>
</dbReference>
<dbReference type="InParanoid" id="A0A286UKQ3"/>
<gene>
    <name evidence="10" type="ORF">PNOK_0512100</name>
</gene>
<evidence type="ECO:0000256" key="8">
    <source>
        <dbReference type="RuleBase" id="RU004254"/>
    </source>
</evidence>
<dbReference type="PANTHER" id="PTHR45754:SF3">
    <property type="entry name" value="METHYLENETETRAHYDROFOLATE REDUCTASE (NADPH)"/>
    <property type="match status" value="1"/>
</dbReference>
<evidence type="ECO:0000313" key="11">
    <source>
        <dbReference type="Proteomes" id="UP000217199"/>
    </source>
</evidence>
<keyword evidence="5" id="KW-0274">FAD</keyword>
<evidence type="ECO:0000256" key="7">
    <source>
        <dbReference type="ARBA" id="ARBA00023002"/>
    </source>
</evidence>
<evidence type="ECO:0000313" key="10">
    <source>
        <dbReference type="EMBL" id="PAV20187.1"/>
    </source>
</evidence>
<evidence type="ECO:0000256" key="1">
    <source>
        <dbReference type="ARBA" id="ARBA00001974"/>
    </source>
</evidence>
<evidence type="ECO:0000256" key="2">
    <source>
        <dbReference type="ARBA" id="ARBA00004777"/>
    </source>
</evidence>
<dbReference type="GO" id="GO:0035999">
    <property type="term" value="P:tetrahydrofolate interconversion"/>
    <property type="evidence" value="ECO:0007669"/>
    <property type="project" value="UniProtKB-UniPathway"/>
</dbReference>
<keyword evidence="11" id="KW-1185">Reference proteome</keyword>
<dbReference type="OrthoDB" id="16284at2759"/>
<dbReference type="EMBL" id="NBII01000004">
    <property type="protein sequence ID" value="PAV20187.1"/>
    <property type="molecule type" value="Genomic_DNA"/>
</dbReference>
<dbReference type="CDD" id="cd00537">
    <property type="entry name" value="MTHFR"/>
    <property type="match status" value="1"/>
</dbReference>
<evidence type="ECO:0000256" key="6">
    <source>
        <dbReference type="ARBA" id="ARBA00022857"/>
    </source>
</evidence>